<comment type="pathway">
    <text evidence="1">Amino-acid biosynthesis; L-isoleucine biosynthesis; 2-oxobutanoate from pyruvate: step 1/3.</text>
</comment>
<dbReference type="CDD" id="cd07941">
    <property type="entry name" value="DRE_TIM_LeuA3"/>
    <property type="match status" value="1"/>
</dbReference>
<evidence type="ECO:0000256" key="3">
    <source>
        <dbReference type="ARBA" id="ARBA00022605"/>
    </source>
</evidence>
<dbReference type="SUPFAM" id="SSF51569">
    <property type="entry name" value="Aldolase"/>
    <property type="match status" value="1"/>
</dbReference>
<evidence type="ECO:0000256" key="9">
    <source>
        <dbReference type="RuleBase" id="RU003523"/>
    </source>
</evidence>
<evidence type="ECO:0000313" key="12">
    <source>
        <dbReference type="Proteomes" id="UP000199050"/>
    </source>
</evidence>
<evidence type="ECO:0000256" key="7">
    <source>
        <dbReference type="ARBA" id="ARBA00048263"/>
    </source>
</evidence>
<feature type="domain" description="Pyruvate carboxyltransferase" evidence="10">
    <location>
        <begin position="72"/>
        <end position="337"/>
    </location>
</feature>
<dbReference type="InterPro" id="IPR000891">
    <property type="entry name" value="PYR_CT"/>
</dbReference>
<keyword evidence="6" id="KW-0100">Branched-chain amino acid biosynthesis</keyword>
<dbReference type="GO" id="GO:0043714">
    <property type="term" value="F:(R)-citramalate synthase activity"/>
    <property type="evidence" value="ECO:0007669"/>
    <property type="project" value="UniProtKB-UniRule"/>
</dbReference>
<keyword evidence="5 9" id="KW-0808">Transferase</keyword>
<organism evidence="11 12">
    <name type="scientific">Paenibacillus typhae</name>
    <dbReference type="NCBI Taxonomy" id="1174501"/>
    <lineage>
        <taxon>Bacteria</taxon>
        <taxon>Bacillati</taxon>
        <taxon>Bacillota</taxon>
        <taxon>Bacilli</taxon>
        <taxon>Bacillales</taxon>
        <taxon>Paenibacillaceae</taxon>
        <taxon>Paenibacillus</taxon>
    </lineage>
</organism>
<keyword evidence="3" id="KW-0028">Amino-acid biosynthesis</keyword>
<evidence type="ECO:0000256" key="4">
    <source>
        <dbReference type="ARBA" id="ARBA00022624"/>
    </source>
</evidence>
<dbReference type="PANTHER" id="PTHR43538:SF1">
    <property type="entry name" value="(R)-CITRAMALATE SYNTHASE"/>
    <property type="match status" value="1"/>
</dbReference>
<gene>
    <name evidence="11" type="ORF">SAMN05216192_101105</name>
</gene>
<sequence>MLPKTVLREAESMEQMLTKLSICFRSQFCTKQFVEAMLTKLSICFRSQFCTKQFVEAMLTKLLGGDLMSKSISIFDTTLRDGTQGEGISLSADDKLKIAKKLDDLGVHYIEGGIPGSNNKDIEFFKRVKELYLNAKITAFGSTRRKNSIAEHDDNLQRMIDAGVPAATLVGKSWDFHVHTALQTTLEENLAMIGDSISYLKQKGLEVIFDAEHFFDGYKNNPEYAAAVLAKAREAGADWLVMCDTNGGTLPNEVYDIVTSVSAHLPGAALGIHTHNDCELAVANALSAINAGARQVQGTINGYGERCGNANLCSIIPTLQLKMGYHCIPGDSLPQLTNTARYVSEVANVNMPVNQPYVGAAAFAHKGGIHVSAILRDSRTYEHIAPELVGNKQRVLVSELAGQSNVLSKAQDMGLSLDPTSEQARKVIDKIKNLEHQGYQFEGADASLELLLREATGELNELFVFESFKMLVEKNAGQPVVSEAFVKLRVGGDSLYTAAEGNGPVNALDNALRKALKTYFPRLDEMHLSDYKVRVLDEQDQTAAKVRVLIESKDYNNTWSTVGVSSNVIEASWEALVDSMRYALLGQISLENETTHSSEPRGLVNH</sequence>
<dbReference type="EC" id="2.3.3.21" evidence="8"/>
<dbReference type="Pfam" id="PF22617">
    <property type="entry name" value="HCS_D2"/>
    <property type="match status" value="1"/>
</dbReference>
<dbReference type="GO" id="GO:0009098">
    <property type="term" value="P:L-leucine biosynthetic process"/>
    <property type="evidence" value="ECO:0007669"/>
    <property type="project" value="InterPro"/>
</dbReference>
<evidence type="ECO:0000256" key="1">
    <source>
        <dbReference type="ARBA" id="ARBA00004743"/>
    </source>
</evidence>
<evidence type="ECO:0000313" key="11">
    <source>
        <dbReference type="EMBL" id="SDH76169.1"/>
    </source>
</evidence>
<dbReference type="Proteomes" id="UP000199050">
    <property type="component" value="Unassembled WGS sequence"/>
</dbReference>
<dbReference type="GO" id="GO:0009097">
    <property type="term" value="P:isoleucine biosynthetic process"/>
    <property type="evidence" value="ECO:0007669"/>
    <property type="project" value="UniProtKB-UniRule"/>
</dbReference>
<keyword evidence="12" id="KW-1185">Reference proteome</keyword>
<reference evidence="12" key="1">
    <citation type="submission" date="2016-10" db="EMBL/GenBank/DDBJ databases">
        <authorList>
            <person name="Varghese N."/>
            <person name="Submissions S."/>
        </authorList>
    </citation>
    <scope>NUCLEOTIDE SEQUENCE [LARGE SCALE GENOMIC DNA]</scope>
    <source>
        <strain evidence="12">CGMCC 1.11012</strain>
    </source>
</reference>
<dbReference type="InterPro" id="IPR005675">
    <property type="entry name" value="Citramal_synthase"/>
</dbReference>
<dbReference type="SUPFAM" id="SSF110921">
    <property type="entry name" value="2-isopropylmalate synthase LeuA, allosteric (dimerisation) domain"/>
    <property type="match status" value="1"/>
</dbReference>
<dbReference type="InterPro" id="IPR013709">
    <property type="entry name" value="2-isopropylmalate_synth_dimer"/>
</dbReference>
<evidence type="ECO:0000256" key="6">
    <source>
        <dbReference type="ARBA" id="ARBA00023304"/>
    </source>
</evidence>
<dbReference type="GO" id="GO:0003852">
    <property type="term" value="F:2-isopropylmalate synthase activity"/>
    <property type="evidence" value="ECO:0007669"/>
    <property type="project" value="InterPro"/>
</dbReference>
<evidence type="ECO:0000256" key="2">
    <source>
        <dbReference type="ARBA" id="ARBA00006154"/>
    </source>
</evidence>
<evidence type="ECO:0000256" key="5">
    <source>
        <dbReference type="ARBA" id="ARBA00022679"/>
    </source>
</evidence>
<name>A0A1G8F2D5_9BACL</name>
<dbReference type="InterPro" id="IPR002034">
    <property type="entry name" value="AIPM/Hcit_synth_CS"/>
</dbReference>
<dbReference type="EMBL" id="FNDX01000001">
    <property type="protein sequence ID" value="SDH76169.1"/>
    <property type="molecule type" value="Genomic_DNA"/>
</dbReference>
<dbReference type="PROSITE" id="PS50991">
    <property type="entry name" value="PYR_CT"/>
    <property type="match status" value="1"/>
</dbReference>
<dbReference type="Pfam" id="PF00682">
    <property type="entry name" value="HMGL-like"/>
    <property type="match status" value="1"/>
</dbReference>
<accession>A0A1G8F2D5</accession>
<proteinExistence type="inferred from homology"/>
<dbReference type="AlphaFoldDB" id="A0A1G8F2D5"/>
<dbReference type="InterPro" id="IPR036230">
    <property type="entry name" value="LeuA_allosteric_dom_sf"/>
</dbReference>
<evidence type="ECO:0000259" key="10">
    <source>
        <dbReference type="PROSITE" id="PS50991"/>
    </source>
</evidence>
<dbReference type="PANTHER" id="PTHR43538">
    <property type="entry name" value="ALPHA-IPM SYNTHASE/HOMOCITRATE SYNTHASE"/>
    <property type="match status" value="1"/>
</dbReference>
<dbReference type="SMART" id="SM00917">
    <property type="entry name" value="LeuA_dimer"/>
    <property type="match status" value="1"/>
</dbReference>
<comment type="catalytic activity">
    <reaction evidence="7">
        <text>pyruvate + acetyl-CoA + H2O = (3R)-citramalate + CoA + H(+)</text>
        <dbReference type="Rhea" id="RHEA:19045"/>
        <dbReference type="ChEBI" id="CHEBI:15361"/>
        <dbReference type="ChEBI" id="CHEBI:15377"/>
        <dbReference type="ChEBI" id="CHEBI:15378"/>
        <dbReference type="ChEBI" id="CHEBI:30934"/>
        <dbReference type="ChEBI" id="CHEBI:57287"/>
        <dbReference type="ChEBI" id="CHEBI:57288"/>
        <dbReference type="EC" id="2.3.3.21"/>
    </reaction>
</comment>
<dbReference type="NCBIfam" id="TIGR00977">
    <property type="entry name" value="citramal_synth"/>
    <property type="match status" value="1"/>
</dbReference>
<comment type="similarity">
    <text evidence="2 9">Belongs to the alpha-IPM synthase/homocitrate synthase family.</text>
</comment>
<dbReference type="InterPro" id="IPR054691">
    <property type="entry name" value="LeuA/HCS_post-cat"/>
</dbReference>
<dbReference type="UniPathway" id="UPA00047">
    <property type="reaction ID" value="UER00066"/>
</dbReference>
<dbReference type="Pfam" id="PF08502">
    <property type="entry name" value="LeuA_dimer"/>
    <property type="match status" value="1"/>
</dbReference>
<dbReference type="Gene3D" id="3.20.20.70">
    <property type="entry name" value="Aldolase class I"/>
    <property type="match status" value="1"/>
</dbReference>
<protein>
    <recommendedName>
        <fullName evidence="8">Citramalate synthase</fullName>
        <ecNumber evidence="8">2.3.3.21</ecNumber>
    </recommendedName>
</protein>
<dbReference type="InterPro" id="IPR013785">
    <property type="entry name" value="Aldolase_TIM"/>
</dbReference>
<dbReference type="Gene3D" id="1.10.238.260">
    <property type="match status" value="1"/>
</dbReference>
<evidence type="ECO:0000256" key="8">
    <source>
        <dbReference type="NCBIfam" id="TIGR00977"/>
    </source>
</evidence>
<keyword evidence="4" id="KW-0412">Isoleucine biosynthesis</keyword>
<dbReference type="PROSITE" id="PS00815">
    <property type="entry name" value="AIPM_HOMOCIT_SYNTH_1"/>
    <property type="match status" value="1"/>
</dbReference>
<dbReference type="Gene3D" id="3.30.160.270">
    <property type="match status" value="1"/>
</dbReference>
<dbReference type="STRING" id="1174501.SAMN05216192_101105"/>